<proteinExistence type="inferred from homology"/>
<dbReference type="Gene3D" id="3.40.50.2020">
    <property type="match status" value="1"/>
</dbReference>
<dbReference type="PANTHER" id="PTHR47505">
    <property type="entry name" value="DNA UTILIZATION PROTEIN YHGH"/>
    <property type="match status" value="1"/>
</dbReference>
<dbReference type="RefSeq" id="WP_266057287.1">
    <property type="nucleotide sequence ID" value="NZ_JAPFQN010000006.1"/>
</dbReference>
<protein>
    <submittedName>
        <fullName evidence="2">ComF family protein</fullName>
    </submittedName>
</protein>
<dbReference type="PANTHER" id="PTHR47505:SF1">
    <property type="entry name" value="DNA UTILIZATION PROTEIN YHGH"/>
    <property type="match status" value="1"/>
</dbReference>
<reference evidence="2 3" key="1">
    <citation type="submission" date="2022-11" db="EMBL/GenBank/DDBJ databases">
        <title>The characterization of three novel Bacteroidetes species and genomic analysis of their roles in tidal elemental geochemical cycles.</title>
        <authorList>
            <person name="Ma K."/>
        </authorList>
    </citation>
    <scope>NUCLEOTIDE SEQUENCE [LARGE SCALE GENOMIC DNA]</scope>
    <source>
        <strain evidence="2 3">M17</strain>
    </source>
</reference>
<evidence type="ECO:0000313" key="3">
    <source>
        <dbReference type="Proteomes" id="UP001209885"/>
    </source>
</evidence>
<dbReference type="EMBL" id="JAPFQN010000006">
    <property type="protein sequence ID" value="MCX2744795.1"/>
    <property type="molecule type" value="Genomic_DNA"/>
</dbReference>
<comment type="caution">
    <text evidence="2">The sequence shown here is derived from an EMBL/GenBank/DDBJ whole genome shotgun (WGS) entry which is preliminary data.</text>
</comment>
<dbReference type="SUPFAM" id="SSF53271">
    <property type="entry name" value="PRTase-like"/>
    <property type="match status" value="1"/>
</dbReference>
<accession>A0ABT3RT40</accession>
<evidence type="ECO:0000313" key="2">
    <source>
        <dbReference type="EMBL" id="MCX2744795.1"/>
    </source>
</evidence>
<dbReference type="InterPro" id="IPR051910">
    <property type="entry name" value="ComF/GntX_DNA_util-trans"/>
</dbReference>
<dbReference type="CDD" id="cd06223">
    <property type="entry name" value="PRTases_typeI"/>
    <property type="match status" value="1"/>
</dbReference>
<name>A0ABT3RT40_9BACT</name>
<organism evidence="2 3">
    <name type="scientific">Mangrovivirga halotolerans</name>
    <dbReference type="NCBI Taxonomy" id="2993936"/>
    <lineage>
        <taxon>Bacteria</taxon>
        <taxon>Pseudomonadati</taxon>
        <taxon>Bacteroidota</taxon>
        <taxon>Cytophagia</taxon>
        <taxon>Cytophagales</taxon>
        <taxon>Mangrovivirgaceae</taxon>
        <taxon>Mangrovivirga</taxon>
    </lineage>
</organism>
<gene>
    <name evidence="2" type="ORF">OO013_13005</name>
</gene>
<evidence type="ECO:0000256" key="1">
    <source>
        <dbReference type="ARBA" id="ARBA00008007"/>
    </source>
</evidence>
<dbReference type="Proteomes" id="UP001209885">
    <property type="component" value="Unassembled WGS sequence"/>
</dbReference>
<sequence length="228" mass="26302">MLSDFISLFFPEYCHSCGNLLLKKENQGLCFNCLSSLPVTDFHNFLQNELKYRLSIRFPVDFALAYLIYRKGNQTSVLLDEIKYKGNKQLIVDMGIRYGELLLEKHPELDDYTLIPVPIHAKKKAMRGFNQSEEFAKGLSRALGCKINNNLIYRSFNMESQTSKSRWDRWINTSETYIFDDQKEVPGKIILVDDVVTTGATLEAIYECIPQNFRKELHIGVISLAITK</sequence>
<comment type="similarity">
    <text evidence="1">Belongs to the ComF/GntX family.</text>
</comment>
<keyword evidence="3" id="KW-1185">Reference proteome</keyword>
<dbReference type="InterPro" id="IPR029057">
    <property type="entry name" value="PRTase-like"/>
</dbReference>
<dbReference type="InterPro" id="IPR000836">
    <property type="entry name" value="PRTase_dom"/>
</dbReference>